<dbReference type="InterPro" id="IPR020892">
    <property type="entry name" value="Cyclophilin-type_PPIase_CS"/>
</dbReference>
<name>A0ABS3PVW5_9FLAO</name>
<evidence type="ECO:0000256" key="3">
    <source>
        <dbReference type="ARBA" id="ARBA00023235"/>
    </source>
</evidence>
<dbReference type="CDD" id="cd00317">
    <property type="entry name" value="cyclophilin"/>
    <property type="match status" value="1"/>
</dbReference>
<evidence type="ECO:0000256" key="5">
    <source>
        <dbReference type="SAM" id="MobiDB-lite"/>
    </source>
</evidence>
<dbReference type="EMBL" id="JAGDYP010000001">
    <property type="protein sequence ID" value="MBO1883143.1"/>
    <property type="molecule type" value="Genomic_DNA"/>
</dbReference>
<keyword evidence="3 4" id="KW-0413">Isomerase</keyword>
<dbReference type="SUPFAM" id="SSF50891">
    <property type="entry name" value="Cyclophilin-like"/>
    <property type="match status" value="1"/>
</dbReference>
<keyword evidence="2 4" id="KW-0697">Rotamase</keyword>
<dbReference type="GO" id="GO:0016853">
    <property type="term" value="F:isomerase activity"/>
    <property type="evidence" value="ECO:0007669"/>
    <property type="project" value="UniProtKB-KW"/>
</dbReference>
<dbReference type="PROSITE" id="PS50072">
    <property type="entry name" value="CSA_PPIASE_2"/>
    <property type="match status" value="1"/>
</dbReference>
<feature type="region of interest" description="Disordered" evidence="5">
    <location>
        <begin position="25"/>
        <end position="55"/>
    </location>
</feature>
<dbReference type="PANTHER" id="PTHR45625:SF4">
    <property type="entry name" value="PEPTIDYLPROLYL ISOMERASE DOMAIN AND WD REPEAT-CONTAINING PROTEIN 1"/>
    <property type="match status" value="1"/>
</dbReference>
<protein>
    <recommendedName>
        <fullName evidence="4">Peptidyl-prolyl cis-trans isomerase</fullName>
        <shortName evidence="4">PPIase</shortName>
        <ecNumber evidence="4">5.2.1.8</ecNumber>
    </recommendedName>
</protein>
<evidence type="ECO:0000256" key="4">
    <source>
        <dbReference type="RuleBase" id="RU363019"/>
    </source>
</evidence>
<feature type="compositionally biased region" description="Low complexity" evidence="5">
    <location>
        <begin position="27"/>
        <end position="41"/>
    </location>
</feature>
<organism evidence="7 8">
    <name type="scientific">Capnocytophaga bilenii</name>
    <dbReference type="NCBI Taxonomy" id="2819369"/>
    <lineage>
        <taxon>Bacteria</taxon>
        <taxon>Pseudomonadati</taxon>
        <taxon>Bacteroidota</taxon>
        <taxon>Flavobacteriia</taxon>
        <taxon>Flavobacteriales</taxon>
        <taxon>Flavobacteriaceae</taxon>
        <taxon>Capnocytophaga</taxon>
    </lineage>
</organism>
<dbReference type="Gene3D" id="2.40.100.10">
    <property type="entry name" value="Cyclophilin-like"/>
    <property type="match status" value="1"/>
</dbReference>
<keyword evidence="8" id="KW-1185">Reference proteome</keyword>
<gene>
    <name evidence="7" type="ORF">J4N46_01550</name>
</gene>
<dbReference type="InterPro" id="IPR044666">
    <property type="entry name" value="Cyclophilin_A-like"/>
</dbReference>
<accession>A0ABS3PVW5</accession>
<comment type="similarity">
    <text evidence="1 4">Belongs to the cyclophilin-type PPIase family.</text>
</comment>
<evidence type="ECO:0000256" key="2">
    <source>
        <dbReference type="ARBA" id="ARBA00023110"/>
    </source>
</evidence>
<dbReference type="PANTHER" id="PTHR45625">
    <property type="entry name" value="PEPTIDYL-PROLYL CIS-TRANS ISOMERASE-RELATED"/>
    <property type="match status" value="1"/>
</dbReference>
<reference evidence="7 8" key="1">
    <citation type="submission" date="2021-03" db="EMBL/GenBank/DDBJ databases">
        <title>Isolation and description of Capnocytophaga bilenii sp. nov., a novel Capnocytophaga species, isolated from a gingivitis subject.</title>
        <authorList>
            <person name="Antezack A."/>
            <person name="Monnet-Corti V."/>
            <person name="La Scola B."/>
        </authorList>
    </citation>
    <scope>NUCLEOTIDE SEQUENCE [LARGE SCALE GENOMIC DNA]</scope>
    <source>
        <strain evidence="7 8">Marseille-Q4570</strain>
    </source>
</reference>
<feature type="compositionally biased region" description="Basic and acidic residues" evidence="5">
    <location>
        <begin position="42"/>
        <end position="52"/>
    </location>
</feature>
<dbReference type="InterPro" id="IPR029000">
    <property type="entry name" value="Cyclophilin-like_dom_sf"/>
</dbReference>
<evidence type="ECO:0000313" key="7">
    <source>
        <dbReference type="EMBL" id="MBO1883143.1"/>
    </source>
</evidence>
<comment type="catalytic activity">
    <reaction evidence="4">
        <text>[protein]-peptidylproline (omega=180) = [protein]-peptidylproline (omega=0)</text>
        <dbReference type="Rhea" id="RHEA:16237"/>
        <dbReference type="Rhea" id="RHEA-COMP:10747"/>
        <dbReference type="Rhea" id="RHEA-COMP:10748"/>
        <dbReference type="ChEBI" id="CHEBI:83833"/>
        <dbReference type="ChEBI" id="CHEBI:83834"/>
        <dbReference type="EC" id="5.2.1.8"/>
    </reaction>
</comment>
<dbReference type="RefSeq" id="WP_208057754.1">
    <property type="nucleotide sequence ID" value="NZ_JAGDYP010000001.1"/>
</dbReference>
<dbReference type="EC" id="5.2.1.8" evidence="4"/>
<proteinExistence type="inferred from homology"/>
<comment type="function">
    <text evidence="4">PPIases accelerate the folding of proteins. It catalyzes the cis-trans isomerization of proline imidic peptide bonds in oligopeptides.</text>
</comment>
<dbReference type="PROSITE" id="PS00170">
    <property type="entry name" value="CSA_PPIASE_1"/>
    <property type="match status" value="1"/>
</dbReference>
<evidence type="ECO:0000313" key="8">
    <source>
        <dbReference type="Proteomes" id="UP000681610"/>
    </source>
</evidence>
<dbReference type="Pfam" id="PF00160">
    <property type="entry name" value="Pro_isomerase"/>
    <property type="match status" value="1"/>
</dbReference>
<dbReference type="PROSITE" id="PS51257">
    <property type="entry name" value="PROKAR_LIPOPROTEIN"/>
    <property type="match status" value="1"/>
</dbReference>
<sequence>MVKYWAIGLGVLMLVACSGNETSQKKTTTTTTVAETATPTTNEKDKEAKTDEAEGSVLSKTLTTDSAIPFLYEYEKQHKERYVRIITDYGNIDIELFNETPYHRANFIFLTKQHYFDGTVFHRVVKDFVIQGGNSESWKISRRRAAIGSYLLPPDTKKGFKHHRGIVSMPSSDIDNPHQFASPYEFFIVVQKPGAYHLDGHYTAFGKVIAGMEVADKINQVETEGRDNWPKRDIKMKVVILNK</sequence>
<evidence type="ECO:0000259" key="6">
    <source>
        <dbReference type="PROSITE" id="PS50072"/>
    </source>
</evidence>
<dbReference type="InterPro" id="IPR002130">
    <property type="entry name" value="Cyclophilin-type_PPIase_dom"/>
</dbReference>
<evidence type="ECO:0000256" key="1">
    <source>
        <dbReference type="ARBA" id="ARBA00007365"/>
    </source>
</evidence>
<dbReference type="Proteomes" id="UP000681610">
    <property type="component" value="Unassembled WGS sequence"/>
</dbReference>
<feature type="domain" description="PPIase cyclophilin-type" evidence="6">
    <location>
        <begin position="90"/>
        <end position="236"/>
    </location>
</feature>
<dbReference type="PRINTS" id="PR00153">
    <property type="entry name" value="CSAPPISMRASE"/>
</dbReference>
<comment type="caution">
    <text evidence="7">The sequence shown here is derived from an EMBL/GenBank/DDBJ whole genome shotgun (WGS) entry which is preliminary data.</text>
</comment>